<dbReference type="STRING" id="709839.TSA66_21690"/>
<protein>
    <submittedName>
        <fullName evidence="2">CoA-transferase</fullName>
    </submittedName>
</protein>
<comment type="caution">
    <text evidence="2">The sequence shown here is derived from an EMBL/GenBank/DDBJ whole genome shotgun (WGS) entry which is preliminary data.</text>
</comment>
<reference evidence="2 3" key="1">
    <citation type="submission" date="2014-12" db="EMBL/GenBank/DDBJ databases">
        <title>Denitrispirillum autotrophicum gen. nov., sp. nov., Denitrifying, Facultatively Autotrophic Bacteria Isolated from Rice Paddy Soil.</title>
        <authorList>
            <person name="Ishii S."/>
            <person name="Ashida N."/>
            <person name="Ohno H."/>
            <person name="Otsuka S."/>
            <person name="Yokota A."/>
            <person name="Senoo K."/>
        </authorList>
    </citation>
    <scope>NUCLEOTIDE SEQUENCE [LARGE SCALE GENOMIC DNA]</scope>
    <source>
        <strain evidence="2 3">TSA66</strain>
    </source>
</reference>
<dbReference type="InterPro" id="IPR003673">
    <property type="entry name" value="CoA-Trfase_fam_III"/>
</dbReference>
<dbReference type="PANTHER" id="PTHR48207">
    <property type="entry name" value="SUCCINATE--HYDROXYMETHYLGLUTARATE COA-TRANSFERASE"/>
    <property type="match status" value="1"/>
</dbReference>
<proteinExistence type="predicted"/>
<keyword evidence="3" id="KW-1185">Reference proteome</keyword>
<dbReference type="Gene3D" id="3.40.50.10540">
    <property type="entry name" value="Crotonobetainyl-coa:carnitine coa-transferase, domain 1"/>
    <property type="match status" value="1"/>
</dbReference>
<dbReference type="InterPro" id="IPR044855">
    <property type="entry name" value="CoA-Trfase_III_dom3_sf"/>
</dbReference>
<dbReference type="Gene3D" id="3.30.1540.10">
    <property type="entry name" value="formyl-coa transferase, domain 3"/>
    <property type="match status" value="1"/>
</dbReference>
<keyword evidence="1 2" id="KW-0808">Transferase</keyword>
<dbReference type="GO" id="GO:0008410">
    <property type="term" value="F:CoA-transferase activity"/>
    <property type="evidence" value="ECO:0007669"/>
    <property type="project" value="TreeGrafter"/>
</dbReference>
<dbReference type="RefSeq" id="WP_040041478.1">
    <property type="nucleotide sequence ID" value="NZ_JWJG01000028.1"/>
</dbReference>
<organism evidence="2 3">
    <name type="scientific">Noviherbaspirillum autotrophicum</name>
    <dbReference type="NCBI Taxonomy" id="709839"/>
    <lineage>
        <taxon>Bacteria</taxon>
        <taxon>Pseudomonadati</taxon>
        <taxon>Pseudomonadota</taxon>
        <taxon>Betaproteobacteria</taxon>
        <taxon>Burkholderiales</taxon>
        <taxon>Oxalobacteraceae</taxon>
        <taxon>Noviherbaspirillum</taxon>
    </lineage>
</organism>
<evidence type="ECO:0000256" key="1">
    <source>
        <dbReference type="ARBA" id="ARBA00022679"/>
    </source>
</evidence>
<dbReference type="InterPro" id="IPR023606">
    <property type="entry name" value="CoA-Trfase_III_dom_1_sf"/>
</dbReference>
<dbReference type="Pfam" id="PF02515">
    <property type="entry name" value="CoA_transf_3"/>
    <property type="match status" value="1"/>
</dbReference>
<gene>
    <name evidence="2" type="ORF">TSA66_21690</name>
</gene>
<dbReference type="SUPFAM" id="SSF89796">
    <property type="entry name" value="CoA-transferase family III (CaiB/BaiF)"/>
    <property type="match status" value="1"/>
</dbReference>
<name>A0A0C2BS09_9BURK</name>
<dbReference type="Proteomes" id="UP000031572">
    <property type="component" value="Unassembled WGS sequence"/>
</dbReference>
<dbReference type="InterPro" id="IPR050483">
    <property type="entry name" value="CoA-transferase_III_domain"/>
</dbReference>
<sequence length="407" mass="43839">MAGALSHIKVLDLSRVLAGPWCGQLLADLGAEVIKVERPGAGDDTRTWGPPYLKDRSGAETKESAYFLSANRGKKSLTLDISTLEGQEIVKALVAECDIVLENYKVGALAKYGLDHASLRAINPRLIYCSITGFGQDGPDAQRAGYDFMIQGMGGLMSITGQPDDVPGGGPVKVGVAVTDVMTGMYAAVAVLAALAQREISGAGQYIDLALFDVQVAMLANQASNYLVGGVVPGRLGNAHPNIVPYQAFATADGHLILAVGNDRQFNSFCQVAGHPEWASCERFATNAMRVRHRAELVALLMPVLKERTTRDWLAQLDAVAVPCGPINNVAQVFEEPQARHRKLEVRLPHALHDAVASVANPIHMSDTPVVYDRAPPLLGEHTHEILREKLHLDPDEIDRLQKQGVI</sequence>
<dbReference type="PANTHER" id="PTHR48207:SF3">
    <property type="entry name" value="SUCCINATE--HYDROXYMETHYLGLUTARATE COA-TRANSFERASE"/>
    <property type="match status" value="1"/>
</dbReference>
<dbReference type="OrthoDB" id="8523055at2"/>
<dbReference type="AlphaFoldDB" id="A0A0C2BS09"/>
<dbReference type="EMBL" id="JWJG01000028">
    <property type="protein sequence ID" value="KIF82844.1"/>
    <property type="molecule type" value="Genomic_DNA"/>
</dbReference>
<accession>A0A0C2BS09</accession>
<evidence type="ECO:0000313" key="2">
    <source>
        <dbReference type="EMBL" id="KIF82844.1"/>
    </source>
</evidence>
<evidence type="ECO:0000313" key="3">
    <source>
        <dbReference type="Proteomes" id="UP000031572"/>
    </source>
</evidence>